<gene>
    <name evidence="3" type="ORF">GCM10022239_05580</name>
</gene>
<accession>A0ABP7F6B6</accession>
<dbReference type="InterPro" id="IPR012349">
    <property type="entry name" value="Split_barrel_FMN-bd"/>
</dbReference>
<dbReference type="RefSeq" id="WP_344753443.1">
    <property type="nucleotide sequence ID" value="NZ_BAABAE010000001.1"/>
</dbReference>
<dbReference type="Proteomes" id="UP001501004">
    <property type="component" value="Unassembled WGS sequence"/>
</dbReference>
<dbReference type="EMBL" id="BAABAE010000001">
    <property type="protein sequence ID" value="GAA3731921.1"/>
    <property type="molecule type" value="Genomic_DNA"/>
</dbReference>
<feature type="domain" description="Flavin reductase like" evidence="2">
    <location>
        <begin position="27"/>
        <end position="164"/>
    </location>
</feature>
<keyword evidence="1" id="KW-0560">Oxidoreductase</keyword>
<dbReference type="SUPFAM" id="SSF50475">
    <property type="entry name" value="FMN-binding split barrel"/>
    <property type="match status" value="1"/>
</dbReference>
<evidence type="ECO:0000313" key="3">
    <source>
        <dbReference type="EMBL" id="GAA3731921.1"/>
    </source>
</evidence>
<protein>
    <recommendedName>
        <fullName evidence="2">Flavin reductase like domain-containing protein</fullName>
    </recommendedName>
</protein>
<organism evidence="3 4">
    <name type="scientific">Leifsonella bigeumensis</name>
    <dbReference type="NCBI Taxonomy" id="433643"/>
    <lineage>
        <taxon>Bacteria</taxon>
        <taxon>Bacillati</taxon>
        <taxon>Actinomycetota</taxon>
        <taxon>Actinomycetes</taxon>
        <taxon>Micrococcales</taxon>
        <taxon>Microbacteriaceae</taxon>
        <taxon>Leifsonella</taxon>
    </lineage>
</organism>
<dbReference type="Pfam" id="PF01613">
    <property type="entry name" value="Flavin_Reduct"/>
    <property type="match status" value="1"/>
</dbReference>
<dbReference type="InterPro" id="IPR050268">
    <property type="entry name" value="NADH-dep_flavin_reductase"/>
</dbReference>
<sequence>MNLTSPEVIANPGLERPAWHRHLQSSLGRFVTGAAVITAEGDQGPVGTLVGSFTSVSKEPPLVLVPVGKSTIVHDAMRGRPFVINVLGAEHRSLAAHFRGQCGSEPSWVAGEYAPRLRGMLAHFECTEWADYDLGDRTLYVGRVEDFDYRQGDALGMEGDRFVSVPEWFLGRTEPGRVDLG</sequence>
<dbReference type="PANTHER" id="PTHR30466">
    <property type="entry name" value="FLAVIN REDUCTASE"/>
    <property type="match status" value="1"/>
</dbReference>
<evidence type="ECO:0000259" key="2">
    <source>
        <dbReference type="SMART" id="SM00903"/>
    </source>
</evidence>
<reference evidence="4" key="1">
    <citation type="journal article" date="2019" name="Int. J. Syst. Evol. Microbiol.">
        <title>The Global Catalogue of Microorganisms (GCM) 10K type strain sequencing project: providing services to taxonomists for standard genome sequencing and annotation.</title>
        <authorList>
            <consortium name="The Broad Institute Genomics Platform"/>
            <consortium name="The Broad Institute Genome Sequencing Center for Infectious Disease"/>
            <person name="Wu L."/>
            <person name="Ma J."/>
        </authorList>
    </citation>
    <scope>NUCLEOTIDE SEQUENCE [LARGE SCALE GENOMIC DNA]</scope>
    <source>
        <strain evidence="4">JCM 16949</strain>
    </source>
</reference>
<dbReference type="InterPro" id="IPR002563">
    <property type="entry name" value="Flavin_Rdtase-like_dom"/>
</dbReference>
<comment type="caution">
    <text evidence="3">The sequence shown here is derived from an EMBL/GenBank/DDBJ whole genome shotgun (WGS) entry which is preliminary data.</text>
</comment>
<evidence type="ECO:0000256" key="1">
    <source>
        <dbReference type="ARBA" id="ARBA00023002"/>
    </source>
</evidence>
<evidence type="ECO:0000313" key="4">
    <source>
        <dbReference type="Proteomes" id="UP001501004"/>
    </source>
</evidence>
<name>A0ABP7F6B6_9MICO</name>
<proteinExistence type="predicted"/>
<dbReference type="SMART" id="SM00903">
    <property type="entry name" value="Flavin_Reduct"/>
    <property type="match status" value="1"/>
</dbReference>
<dbReference type="Gene3D" id="2.30.110.10">
    <property type="entry name" value="Electron Transport, Fmn-binding Protein, Chain A"/>
    <property type="match status" value="1"/>
</dbReference>
<keyword evidence="4" id="KW-1185">Reference proteome</keyword>
<dbReference type="PANTHER" id="PTHR30466:SF1">
    <property type="entry name" value="FMN REDUCTASE (NADH) RUTF"/>
    <property type="match status" value="1"/>
</dbReference>